<proteinExistence type="predicted"/>
<evidence type="ECO:0000313" key="1">
    <source>
        <dbReference type="EMBL" id="NAS17346.1"/>
    </source>
</evidence>
<accession>A0A6L9ELB0</accession>
<dbReference type="AlphaFoldDB" id="A0A6L9ELB0"/>
<sequence>MKSKIIKMSALICVIISFLSINGCKSNSATNIEKENTNVKDESSAKIDESKNNIILLENEKIASVLSEKERKPELEKALKEKYDLDDKGAKETRYYYNCIDLNGDGVNEIFVEVVGPFTSGTGGDSAVIYKDNNGTLEEISDFTLIRNPIIISDEKSNGWNDIIVEYSGGGAPKKYAILKYDGNKYSKVNESETIDSIKDVSGVAIISNDMEKDMKASEGLYLG</sequence>
<organism evidence="1 2">
    <name type="scientific">Clostridium butyricum</name>
    <dbReference type="NCBI Taxonomy" id="1492"/>
    <lineage>
        <taxon>Bacteria</taxon>
        <taxon>Bacillati</taxon>
        <taxon>Bacillota</taxon>
        <taxon>Clostridia</taxon>
        <taxon>Eubacteriales</taxon>
        <taxon>Clostridiaceae</taxon>
        <taxon>Clostridium</taxon>
    </lineage>
</organism>
<gene>
    <name evidence="1" type="ORF">GND98_005540</name>
</gene>
<dbReference type="InterPro" id="IPR028994">
    <property type="entry name" value="Integrin_alpha_N"/>
</dbReference>
<name>A0A6L9ELB0_CLOBU</name>
<dbReference type="EMBL" id="WOFV02000011">
    <property type="protein sequence ID" value="NAS17346.1"/>
    <property type="molecule type" value="Genomic_DNA"/>
</dbReference>
<dbReference type="Proteomes" id="UP000474042">
    <property type="component" value="Unassembled WGS sequence"/>
</dbReference>
<reference evidence="1 2" key="1">
    <citation type="submission" date="2020-01" db="EMBL/GenBank/DDBJ databases">
        <title>Genome sequence of a 1,3-propanediol producer, Clostridium butyricum S3.</title>
        <authorList>
            <person name="Zhou J."/>
        </authorList>
    </citation>
    <scope>NUCLEOTIDE SEQUENCE [LARGE SCALE GENOMIC DNA]</scope>
    <source>
        <strain evidence="1 2">S3</strain>
    </source>
</reference>
<evidence type="ECO:0000313" key="2">
    <source>
        <dbReference type="Proteomes" id="UP000474042"/>
    </source>
</evidence>
<dbReference type="SUPFAM" id="SSF69318">
    <property type="entry name" value="Integrin alpha N-terminal domain"/>
    <property type="match status" value="1"/>
</dbReference>
<comment type="caution">
    <text evidence="1">The sequence shown here is derived from an EMBL/GenBank/DDBJ whole genome shotgun (WGS) entry which is preliminary data.</text>
</comment>
<protein>
    <submittedName>
        <fullName evidence="1">Uncharacterized protein</fullName>
    </submittedName>
</protein>